<feature type="signal peptide" evidence="1">
    <location>
        <begin position="1"/>
        <end position="17"/>
    </location>
</feature>
<dbReference type="EMBL" id="CM026426">
    <property type="protein sequence ID" value="KAG0572843.1"/>
    <property type="molecule type" value="Genomic_DNA"/>
</dbReference>
<reference evidence="2" key="1">
    <citation type="submission" date="2020-06" db="EMBL/GenBank/DDBJ databases">
        <title>WGS assembly of Ceratodon purpureus strain R40.</title>
        <authorList>
            <person name="Carey S.B."/>
            <person name="Jenkins J."/>
            <person name="Shu S."/>
            <person name="Lovell J.T."/>
            <person name="Sreedasyam A."/>
            <person name="Maumus F."/>
            <person name="Tiley G.P."/>
            <person name="Fernandez-Pozo N."/>
            <person name="Barry K."/>
            <person name="Chen C."/>
            <person name="Wang M."/>
            <person name="Lipzen A."/>
            <person name="Daum C."/>
            <person name="Saski C.A."/>
            <person name="Payton A.C."/>
            <person name="Mcbreen J.C."/>
            <person name="Conrad R.E."/>
            <person name="Kollar L.M."/>
            <person name="Olsson S."/>
            <person name="Huttunen S."/>
            <person name="Landis J.B."/>
            <person name="Wickett N.J."/>
            <person name="Johnson M.G."/>
            <person name="Rensing S.A."/>
            <person name="Grimwood J."/>
            <person name="Schmutz J."/>
            <person name="Mcdaniel S.F."/>
        </authorList>
    </citation>
    <scope>NUCLEOTIDE SEQUENCE</scope>
    <source>
        <strain evidence="2">R40</strain>
    </source>
</reference>
<comment type="caution">
    <text evidence="2">The sequence shown here is derived from an EMBL/GenBank/DDBJ whole genome shotgun (WGS) entry which is preliminary data.</text>
</comment>
<keyword evidence="1" id="KW-0732">Signal</keyword>
<proteinExistence type="predicted"/>
<protein>
    <submittedName>
        <fullName evidence="2">Uncharacterized protein</fullName>
    </submittedName>
</protein>
<evidence type="ECO:0000256" key="1">
    <source>
        <dbReference type="SAM" id="SignalP"/>
    </source>
</evidence>
<keyword evidence="3" id="KW-1185">Reference proteome</keyword>
<name>A0A8T0HQL4_CERPU</name>
<dbReference type="Proteomes" id="UP000822688">
    <property type="component" value="Chromosome V"/>
</dbReference>
<accession>A0A8T0HQL4</accession>
<dbReference type="AlphaFoldDB" id="A0A8T0HQL4"/>
<sequence length="51" mass="5790">MCCIGAVFFCCLCPLRQRLCGDFPINSIRTFPSTQSESPMTYLQPISHFKT</sequence>
<organism evidence="2 3">
    <name type="scientific">Ceratodon purpureus</name>
    <name type="common">Fire moss</name>
    <name type="synonym">Dicranum purpureum</name>
    <dbReference type="NCBI Taxonomy" id="3225"/>
    <lineage>
        <taxon>Eukaryota</taxon>
        <taxon>Viridiplantae</taxon>
        <taxon>Streptophyta</taxon>
        <taxon>Embryophyta</taxon>
        <taxon>Bryophyta</taxon>
        <taxon>Bryophytina</taxon>
        <taxon>Bryopsida</taxon>
        <taxon>Dicranidae</taxon>
        <taxon>Pseudoditrichales</taxon>
        <taxon>Ditrichaceae</taxon>
        <taxon>Ceratodon</taxon>
    </lineage>
</organism>
<feature type="chain" id="PRO_5035762946" evidence="1">
    <location>
        <begin position="18"/>
        <end position="51"/>
    </location>
</feature>
<gene>
    <name evidence="2" type="ORF">KC19_VG129200</name>
</gene>
<evidence type="ECO:0000313" key="3">
    <source>
        <dbReference type="Proteomes" id="UP000822688"/>
    </source>
</evidence>
<evidence type="ECO:0000313" key="2">
    <source>
        <dbReference type="EMBL" id="KAG0572843.1"/>
    </source>
</evidence>